<feature type="non-terminal residue" evidence="1">
    <location>
        <position position="1"/>
    </location>
</feature>
<gene>
    <name evidence="1" type="ORF">DERYTH_LOCUS28475</name>
</gene>
<organism evidence="1 2">
    <name type="scientific">Dentiscutata erythropus</name>
    <dbReference type="NCBI Taxonomy" id="1348616"/>
    <lineage>
        <taxon>Eukaryota</taxon>
        <taxon>Fungi</taxon>
        <taxon>Fungi incertae sedis</taxon>
        <taxon>Mucoromycota</taxon>
        <taxon>Glomeromycotina</taxon>
        <taxon>Glomeromycetes</taxon>
        <taxon>Diversisporales</taxon>
        <taxon>Gigasporaceae</taxon>
        <taxon>Dentiscutata</taxon>
    </lineage>
</organism>
<evidence type="ECO:0000313" key="1">
    <source>
        <dbReference type="EMBL" id="CAG8828347.1"/>
    </source>
</evidence>
<name>A0A9N9PCB9_9GLOM</name>
<dbReference type="AlphaFoldDB" id="A0A9N9PCB9"/>
<dbReference type="EMBL" id="CAJVPY010071229">
    <property type="protein sequence ID" value="CAG8828347.1"/>
    <property type="molecule type" value="Genomic_DNA"/>
</dbReference>
<protein>
    <submittedName>
        <fullName evidence="1">24331_t:CDS:1</fullName>
    </submittedName>
</protein>
<sequence length="93" mass="10451">CHVELGMVFQLIEQPSRIHQLTLPDSVAALCKPGYQNTKRLAYSSPDGEESAITTPGGYVMYHKPTKVKRNTKRNIAFTTKRNARSGSKMRRS</sequence>
<keyword evidence="2" id="KW-1185">Reference proteome</keyword>
<dbReference type="OrthoDB" id="2121828at2759"/>
<proteinExistence type="predicted"/>
<comment type="caution">
    <text evidence="1">The sequence shown here is derived from an EMBL/GenBank/DDBJ whole genome shotgun (WGS) entry which is preliminary data.</text>
</comment>
<dbReference type="Proteomes" id="UP000789405">
    <property type="component" value="Unassembled WGS sequence"/>
</dbReference>
<feature type="non-terminal residue" evidence="1">
    <location>
        <position position="93"/>
    </location>
</feature>
<evidence type="ECO:0000313" key="2">
    <source>
        <dbReference type="Proteomes" id="UP000789405"/>
    </source>
</evidence>
<accession>A0A9N9PCB9</accession>
<reference evidence="1" key="1">
    <citation type="submission" date="2021-06" db="EMBL/GenBank/DDBJ databases">
        <authorList>
            <person name="Kallberg Y."/>
            <person name="Tangrot J."/>
            <person name="Rosling A."/>
        </authorList>
    </citation>
    <scope>NUCLEOTIDE SEQUENCE</scope>
    <source>
        <strain evidence="1">MA453B</strain>
    </source>
</reference>